<dbReference type="Pfam" id="PF19044">
    <property type="entry name" value="P-loop_TraG"/>
    <property type="match status" value="1"/>
</dbReference>
<dbReference type="Gene3D" id="1.10.8.730">
    <property type="match status" value="1"/>
</dbReference>
<dbReference type="AlphaFoldDB" id="A0A5B8V3L4"/>
<dbReference type="InterPro" id="IPR022509">
    <property type="entry name" value="Conjugation_ATPase_TraG"/>
</dbReference>
<dbReference type="EMBL" id="CP042436">
    <property type="protein sequence ID" value="QEC65625.1"/>
    <property type="molecule type" value="Genomic_DNA"/>
</dbReference>
<evidence type="ECO:0000259" key="1">
    <source>
        <dbReference type="Pfam" id="PF12991"/>
    </source>
</evidence>
<accession>A0A5B8V3L4</accession>
<dbReference type="InterPro" id="IPR043964">
    <property type="entry name" value="P-loop_TraG"/>
</dbReference>
<dbReference type="InterPro" id="IPR053155">
    <property type="entry name" value="F-pilin_assembly_TraC"/>
</dbReference>
<evidence type="ECO:0000259" key="2">
    <source>
        <dbReference type="Pfam" id="PF19044"/>
    </source>
</evidence>
<dbReference type="Pfam" id="PF12991">
    <property type="entry name" value="DUF3875"/>
    <property type="match status" value="1"/>
</dbReference>
<feature type="domain" description="TraG N-terminal Bacteroidetes" evidence="1">
    <location>
        <begin position="3"/>
        <end position="49"/>
    </location>
</feature>
<dbReference type="PANTHER" id="PTHR38467:SF1">
    <property type="entry name" value="CONJUGATIVE TRANSFER: ASSEMBLY"/>
    <property type="match status" value="1"/>
</dbReference>
<reference evidence="3 4" key="1">
    <citation type="journal article" date="2017" name="Curr. Microbiol.">
        <title>Mucilaginibacter ginsenosidivorans sp. nov., Isolated from Soil of Ginseng Field.</title>
        <authorList>
            <person name="Kim M.M."/>
            <person name="Siddiqi M.Z."/>
            <person name="Im W.T."/>
        </authorList>
    </citation>
    <scope>NUCLEOTIDE SEQUENCE [LARGE SCALE GENOMIC DNA]</scope>
    <source>
        <strain evidence="3 4">Gsoil 3017</strain>
    </source>
</reference>
<dbReference type="SUPFAM" id="SSF52540">
    <property type="entry name" value="P-loop containing nucleoside triphosphate hydrolases"/>
    <property type="match status" value="1"/>
</dbReference>
<feature type="domain" description="TraG P-loop" evidence="2">
    <location>
        <begin position="404"/>
        <end position="809"/>
    </location>
</feature>
<name>A0A5B8V3L4_9SPHI</name>
<dbReference type="Gene3D" id="3.40.50.300">
    <property type="entry name" value="P-loop containing nucleotide triphosphate hydrolases"/>
    <property type="match status" value="1"/>
</dbReference>
<dbReference type="PANTHER" id="PTHR38467">
    <property type="match status" value="1"/>
</dbReference>
<gene>
    <name evidence="3" type="primary">traG</name>
    <name evidence="3" type="ORF">FRZ54_07685</name>
</gene>
<dbReference type="Proteomes" id="UP000321479">
    <property type="component" value="Chromosome"/>
</dbReference>
<dbReference type="InterPro" id="IPR027417">
    <property type="entry name" value="P-loop_NTPase"/>
</dbReference>
<evidence type="ECO:0000313" key="3">
    <source>
        <dbReference type="EMBL" id="QEC65625.1"/>
    </source>
</evidence>
<dbReference type="InterPro" id="IPR024451">
    <property type="entry name" value="TraG_N_Bacteroidetes"/>
</dbReference>
<dbReference type="KEGG" id="mgin:FRZ54_07685"/>
<proteinExistence type="predicted"/>
<protein>
    <submittedName>
        <fullName evidence="3">TraG family conjugative transposon ATPase</fullName>
    </submittedName>
</protein>
<keyword evidence="4" id="KW-1185">Reference proteome</keyword>
<evidence type="ECO:0000313" key="4">
    <source>
        <dbReference type="Proteomes" id="UP000321479"/>
    </source>
</evidence>
<organism evidence="3 4">
    <name type="scientific">Mucilaginibacter ginsenosidivorans</name>
    <dbReference type="NCBI Taxonomy" id="398053"/>
    <lineage>
        <taxon>Bacteria</taxon>
        <taxon>Pseudomonadati</taxon>
        <taxon>Bacteroidota</taxon>
        <taxon>Sphingobacteriia</taxon>
        <taxon>Sphingobacteriales</taxon>
        <taxon>Sphingobacteriaceae</taxon>
        <taxon>Mucilaginibacter</taxon>
    </lineage>
</organism>
<dbReference type="OrthoDB" id="596266at2"/>
<dbReference type="NCBIfam" id="TIGR03783">
    <property type="entry name" value="Bac_Flav_CT_G"/>
    <property type="match status" value="1"/>
</dbReference>
<sequence length="819" mass="92950">MEKQLKDILPLLGIEQGCLLSKQGEVTLAFRLQLPEIFTRSDEEHEDLHQAWIRAIRVLPKHSVLHKQDWFLQRKTDGASLAGKGFLNEAARRHFAGRSYLDHDCLLYLTRVPEARKPSTSLFSNLLRPTLVPRDLLDAAAISKFTETCTQFCRLLEDTRLIRVTRLGAQELQSQLKRTGLIERYCFLTEREDQAVYRDISFGEHLAIGEKQLAIYTLGDTEQLPAHCGARLTYEPFSTDQTRFPVSFAARLGLLLPVSHLYNQYVFIDDPQETLKKLEKKRLRLQSLSAYSRENAIALEATNAFLNEAIVQQRLPVRAHANVMIWDDDAAALHEKGNLVVSAIAALDASAKPETDGVPQIWWAGIPGNAAAFPVNDTYATFVEQAACFFNQESNYSSAPPTSGIRFCDRLNGRPVFADLYDAPRAHGLTSNMGTLVCGTSGSGKSMTVNHLLHSLYEQGAHCVTVDIGGSYQSQCELLKGYYFTYEESNPIRFNPFYLPRGETLDTEKKESLKALLVSLWKAENETFNRAEYVALSNALQGYYGFISGDRSIFPCFDTFYEYLETQYVAVLKNQRVKDSAFDMDNFLYVLRPYYKGGEFDYLLNARENLGLLSQPFIVFELDQIKDHPILFPVVTLIIMELFISKMRKLAGLRKVLTIDEAWKAVAKSGMAEFLRYAFKTIRKFNGIPIVITQELDDLISSPVIKDAIINNADIKILMDMRKFQGKFDKLQDALGLSDKGKTILLSVSKDDREIFVDIGGQDMKVYRNQLCPEEYYAYTTEGRERVKVREYAARERSMEAGIAALVREYQAKTKNKQL</sequence>